<proteinExistence type="predicted"/>
<dbReference type="Gene3D" id="2.40.70.10">
    <property type="entry name" value="Acid Proteases"/>
    <property type="match status" value="1"/>
</dbReference>
<organism evidence="1 2">
    <name type="scientific">uncultured phage cr111_1</name>
    <dbReference type="NCBI Taxonomy" id="2772071"/>
    <lineage>
        <taxon>Viruses</taxon>
        <taxon>Duplodnaviria</taxon>
        <taxon>Heunggongvirae</taxon>
        <taxon>Uroviricota</taxon>
        <taxon>Caudoviricetes</taxon>
        <taxon>Crassvirales</taxon>
        <taxon>Steigviridae</taxon>
        <taxon>Asinivirinae</taxon>
        <taxon>Lahndsivirus</taxon>
        <taxon>Lahndsivirus rarus</taxon>
    </lineage>
</organism>
<dbReference type="SUPFAM" id="SSF50630">
    <property type="entry name" value="Acid proteases"/>
    <property type="match status" value="1"/>
</dbReference>
<evidence type="ECO:0000313" key="2">
    <source>
        <dbReference type="Proteomes" id="UP000594132"/>
    </source>
</evidence>
<reference evidence="1 2" key="1">
    <citation type="submission" date="2020-07" db="EMBL/GenBank/DDBJ databases">
        <title>Taxonomic proposal: Crassvirales, a new order of highly abundant and diverse bacterial viruses.</title>
        <authorList>
            <person name="Shkoporov A.N."/>
            <person name="Stockdale S.R."/>
            <person name="Guerin E."/>
            <person name="Ross R.P."/>
            <person name="Hill C."/>
        </authorList>
    </citation>
    <scope>NUCLEOTIDE SEQUENCE [LARGE SCALE GENOMIC DNA]</scope>
</reference>
<name>A0A7M1RY13_9CAUD</name>
<evidence type="ECO:0000313" key="1">
    <source>
        <dbReference type="EMBL" id="QOR59166.1"/>
    </source>
</evidence>
<dbReference type="EMBL" id="MT774387">
    <property type="protein sequence ID" value="QOR59166.1"/>
    <property type="molecule type" value="Genomic_DNA"/>
</dbReference>
<protein>
    <recommendedName>
        <fullName evidence="3">Aspartyl protease</fullName>
    </recommendedName>
</protein>
<evidence type="ECO:0008006" key="3">
    <source>
        <dbReference type="Google" id="ProtNLM"/>
    </source>
</evidence>
<keyword evidence="2" id="KW-1185">Reference proteome</keyword>
<dbReference type="InterPro" id="IPR021109">
    <property type="entry name" value="Peptidase_aspartic_dom_sf"/>
</dbReference>
<dbReference type="Proteomes" id="UP000594132">
    <property type="component" value="Segment"/>
</dbReference>
<dbReference type="GeneID" id="65129687"/>
<dbReference type="RefSeq" id="YP_010111324.1">
    <property type="nucleotide sequence ID" value="NC_055880.1"/>
</dbReference>
<accession>A0A7M1RY13</accession>
<sequence>MVGQIIYLVILLLIVTGVGYAAKKGAVIFTNPSEHIPVDYEVLTEFGTPLITLTSQHGTKYTFLVDTGANSCYLDARVIDEFSEEERRAIKGSTYYGVDGADRTALDYMLTFTHRNSKLTDLYTVASLDGVFQRFETSIGKRIHGVLGIPFLKNHGMNLDINRMVVWKKL</sequence>
<dbReference type="KEGG" id="vg:65129687"/>